<organism evidence="2">
    <name type="scientific">Oryza barthii</name>
    <dbReference type="NCBI Taxonomy" id="65489"/>
    <lineage>
        <taxon>Eukaryota</taxon>
        <taxon>Viridiplantae</taxon>
        <taxon>Streptophyta</taxon>
        <taxon>Embryophyta</taxon>
        <taxon>Tracheophyta</taxon>
        <taxon>Spermatophyta</taxon>
        <taxon>Magnoliopsida</taxon>
        <taxon>Liliopsida</taxon>
        <taxon>Poales</taxon>
        <taxon>Poaceae</taxon>
        <taxon>BOP clade</taxon>
        <taxon>Oryzoideae</taxon>
        <taxon>Oryzeae</taxon>
        <taxon>Oryzinae</taxon>
        <taxon>Oryza</taxon>
    </lineage>
</organism>
<proteinExistence type="predicted"/>
<sequence length="238" mass="25934">MDSNFGASRPTSLTGSAGDPPLGVLSDITNLSAAELRRKRARERYALLSVDEKEARNKKAQSEASHLNITPRRLPFTIINNVAHYGPNEVPLSCVIQTTQNMNSSGFIVDNSRSETHYDPILTSGNQNTHSPMHECGIFEGNDQNDDISLGTPADAVAASPLTTTAEAEDHRSTSRTTEASNTRLADLLCSCCRPSPLPTSPIYSADAACPSSRWNEDINLWRQVFVNNPVYNRTVTS</sequence>
<keyword evidence="3" id="KW-1185">Reference proteome</keyword>
<evidence type="ECO:0000256" key="1">
    <source>
        <dbReference type="SAM" id="MobiDB-lite"/>
    </source>
</evidence>
<dbReference type="STRING" id="65489.A0A0D3GP96"/>
<reference evidence="2" key="2">
    <citation type="submission" date="2015-03" db="UniProtKB">
        <authorList>
            <consortium name="EnsemblPlants"/>
        </authorList>
    </citation>
    <scope>IDENTIFICATION</scope>
</reference>
<dbReference type="EnsemblPlants" id="OBART07G09160.2">
    <property type="protein sequence ID" value="OBART07G09160.2"/>
    <property type="gene ID" value="OBART07G09160"/>
</dbReference>
<dbReference type="HOGENOM" id="CLU_101951_0_0_1"/>
<evidence type="ECO:0000313" key="2">
    <source>
        <dbReference type="EnsemblPlants" id="OBART07G09160.2"/>
    </source>
</evidence>
<dbReference type="Proteomes" id="UP000026960">
    <property type="component" value="Chromosome 7"/>
</dbReference>
<name>A0A0D3GP96_9ORYZ</name>
<reference evidence="2" key="1">
    <citation type="journal article" date="2009" name="Rice">
        <title>De Novo Next Generation Sequencing of Plant Genomes.</title>
        <authorList>
            <person name="Rounsley S."/>
            <person name="Marri P.R."/>
            <person name="Yu Y."/>
            <person name="He R."/>
            <person name="Sisneros N."/>
            <person name="Goicoechea J.L."/>
            <person name="Lee S.J."/>
            <person name="Angelova A."/>
            <person name="Kudrna D."/>
            <person name="Luo M."/>
            <person name="Affourtit J."/>
            <person name="Desany B."/>
            <person name="Knight J."/>
            <person name="Niazi F."/>
            <person name="Egholm M."/>
            <person name="Wing R.A."/>
        </authorList>
    </citation>
    <scope>NUCLEOTIDE SEQUENCE [LARGE SCALE GENOMIC DNA]</scope>
    <source>
        <strain evidence="2">cv. IRGC 105608</strain>
    </source>
</reference>
<protein>
    <submittedName>
        <fullName evidence="2">Uncharacterized protein</fullName>
    </submittedName>
</protein>
<dbReference type="Gramene" id="OBART07G09160.2">
    <property type="protein sequence ID" value="OBART07G09160.2"/>
    <property type="gene ID" value="OBART07G09160"/>
</dbReference>
<evidence type="ECO:0000313" key="3">
    <source>
        <dbReference type="Proteomes" id="UP000026960"/>
    </source>
</evidence>
<feature type="region of interest" description="Disordered" evidence="1">
    <location>
        <begin position="1"/>
        <end position="24"/>
    </location>
</feature>
<dbReference type="PaxDb" id="65489-OBART07G09160.2"/>
<dbReference type="AlphaFoldDB" id="A0A0D3GP96"/>
<accession>A0A0D3GP96</accession>
<feature type="compositionally biased region" description="Polar residues" evidence="1">
    <location>
        <begin position="1"/>
        <end position="15"/>
    </location>
</feature>